<proteinExistence type="predicted"/>
<dbReference type="AlphaFoldDB" id="A0A8H7U8A6"/>
<name>A0A8H7U8A6_MORIS</name>
<feature type="domain" description="Peptidase S1" evidence="3">
    <location>
        <begin position="1"/>
        <end position="206"/>
    </location>
</feature>
<dbReference type="OrthoDB" id="6380398at2759"/>
<dbReference type="PROSITE" id="PS50240">
    <property type="entry name" value="TRYPSIN_DOM"/>
    <property type="match status" value="1"/>
</dbReference>
<organism evidence="4 5">
    <name type="scientific">Mortierella isabellina</name>
    <name type="common">Filamentous fungus</name>
    <name type="synonym">Umbelopsis isabellina</name>
    <dbReference type="NCBI Taxonomy" id="91625"/>
    <lineage>
        <taxon>Eukaryota</taxon>
        <taxon>Fungi</taxon>
        <taxon>Fungi incertae sedis</taxon>
        <taxon>Mucoromycota</taxon>
        <taxon>Mucoromycotina</taxon>
        <taxon>Umbelopsidomycetes</taxon>
        <taxon>Umbelopsidales</taxon>
        <taxon>Umbelopsidaceae</taxon>
        <taxon>Umbelopsis</taxon>
    </lineage>
</organism>
<gene>
    <name evidence="4" type="ORF">INT43_008107</name>
</gene>
<accession>A0A8H7U8A6</accession>
<dbReference type="SUPFAM" id="SSF50494">
    <property type="entry name" value="Trypsin-like serine proteases"/>
    <property type="match status" value="1"/>
</dbReference>
<comment type="caution">
    <text evidence="4">The sequence shown here is derived from an EMBL/GenBank/DDBJ whole genome shotgun (WGS) entry which is preliminary data.</text>
</comment>
<keyword evidence="1" id="KW-1015">Disulfide bond</keyword>
<dbReference type="Proteomes" id="UP000654370">
    <property type="component" value="Unassembled WGS sequence"/>
</dbReference>
<dbReference type="Gene3D" id="2.40.10.10">
    <property type="entry name" value="Trypsin-like serine proteases"/>
    <property type="match status" value="1"/>
</dbReference>
<dbReference type="EMBL" id="JAEPQZ010000019">
    <property type="protein sequence ID" value="KAG2171727.1"/>
    <property type="molecule type" value="Genomic_DNA"/>
</dbReference>
<evidence type="ECO:0000256" key="2">
    <source>
        <dbReference type="SAM" id="MobiDB-lite"/>
    </source>
</evidence>
<dbReference type="PANTHER" id="PTHR24256">
    <property type="entry name" value="TRYPTASE-RELATED"/>
    <property type="match status" value="1"/>
</dbReference>
<feature type="region of interest" description="Disordered" evidence="2">
    <location>
        <begin position="216"/>
        <end position="239"/>
    </location>
</feature>
<dbReference type="InterPro" id="IPR051487">
    <property type="entry name" value="Ser/Thr_Proteases_Immune/Dev"/>
</dbReference>
<evidence type="ECO:0000313" key="5">
    <source>
        <dbReference type="Proteomes" id="UP000654370"/>
    </source>
</evidence>
<dbReference type="InterPro" id="IPR009003">
    <property type="entry name" value="Peptidase_S1_PA"/>
</dbReference>
<dbReference type="GO" id="GO:0004252">
    <property type="term" value="F:serine-type endopeptidase activity"/>
    <property type="evidence" value="ECO:0007669"/>
    <property type="project" value="InterPro"/>
</dbReference>
<keyword evidence="5" id="KW-1185">Reference proteome</keyword>
<evidence type="ECO:0000256" key="1">
    <source>
        <dbReference type="ARBA" id="ARBA00023157"/>
    </source>
</evidence>
<dbReference type="InterPro" id="IPR001254">
    <property type="entry name" value="Trypsin_dom"/>
</dbReference>
<evidence type="ECO:0000313" key="4">
    <source>
        <dbReference type="EMBL" id="KAG2171727.1"/>
    </source>
</evidence>
<evidence type="ECO:0000259" key="3">
    <source>
        <dbReference type="PROSITE" id="PS50240"/>
    </source>
</evidence>
<sequence>MTPSHGTNYIMYGNTTRSTSHLADIQSWIIHPQYLKNNSDYDHDIAVVRVKDQSISNSSSVYRIPLLSDVNTLESGLQGYVMGYGYSSLGESESSQLMQIEETIVSIGAENSSELIVAKSSPYSGVCHGDSGDCMSPFSPRHEGGPLVVKQNGVWTVAGVTARILNAYDPNPESPTCPVSYDESQASENGYVSVAVMLDWIANATSLTTAELMAPPSTASANGTSASPDNTGYQTTSSGQPTCLSNSTFIFTLWFILWLSF</sequence>
<protein>
    <recommendedName>
        <fullName evidence="3">Peptidase S1 domain-containing protein</fullName>
    </recommendedName>
</protein>
<dbReference type="GO" id="GO:0006508">
    <property type="term" value="P:proteolysis"/>
    <property type="evidence" value="ECO:0007669"/>
    <property type="project" value="InterPro"/>
</dbReference>
<dbReference type="Pfam" id="PF00089">
    <property type="entry name" value="Trypsin"/>
    <property type="match status" value="1"/>
</dbReference>
<feature type="compositionally biased region" description="Polar residues" evidence="2">
    <location>
        <begin position="217"/>
        <end position="239"/>
    </location>
</feature>
<reference evidence="4" key="1">
    <citation type="submission" date="2020-12" db="EMBL/GenBank/DDBJ databases">
        <title>Metabolic potential, ecology and presence of endohyphal bacteria is reflected in genomic diversity of Mucoromycotina.</title>
        <authorList>
            <person name="Muszewska A."/>
            <person name="Okrasinska A."/>
            <person name="Steczkiewicz K."/>
            <person name="Drgas O."/>
            <person name="Orlowska M."/>
            <person name="Perlinska-Lenart U."/>
            <person name="Aleksandrzak-Piekarczyk T."/>
            <person name="Szatraj K."/>
            <person name="Zielenkiewicz U."/>
            <person name="Pilsyk S."/>
            <person name="Malc E."/>
            <person name="Mieczkowski P."/>
            <person name="Kruszewska J.S."/>
            <person name="Biernat P."/>
            <person name="Pawlowska J."/>
        </authorList>
    </citation>
    <scope>NUCLEOTIDE SEQUENCE</scope>
    <source>
        <strain evidence="4">WA0000067209</strain>
    </source>
</reference>
<dbReference type="InterPro" id="IPR043504">
    <property type="entry name" value="Peptidase_S1_PA_chymotrypsin"/>
</dbReference>